<dbReference type="GO" id="GO:0019316">
    <property type="term" value="P:D-allose catabolic process"/>
    <property type="evidence" value="ECO:0007669"/>
    <property type="project" value="TreeGrafter"/>
</dbReference>
<dbReference type="PIRSF" id="PIRSF005384">
    <property type="entry name" value="RpiB_LacA_B"/>
    <property type="match status" value="1"/>
</dbReference>
<dbReference type="Pfam" id="PF02502">
    <property type="entry name" value="LacAB_rpiB"/>
    <property type="match status" value="1"/>
</dbReference>
<evidence type="ECO:0000313" key="7">
    <source>
        <dbReference type="Proteomes" id="UP000262195"/>
    </source>
</evidence>
<comment type="similarity">
    <text evidence="1 4">Belongs to the LacAB/RpiB family.</text>
</comment>
<dbReference type="GO" id="GO:0019388">
    <property type="term" value="P:galactose catabolic process"/>
    <property type="evidence" value="ECO:0007669"/>
    <property type="project" value="UniProtKB-UniPathway"/>
</dbReference>
<dbReference type="NCBIfam" id="TIGR01118">
    <property type="entry name" value="lacA"/>
    <property type="match status" value="1"/>
</dbReference>
<evidence type="ECO:0000313" key="6">
    <source>
        <dbReference type="EMBL" id="HCS93858.1"/>
    </source>
</evidence>
<evidence type="ECO:0000256" key="4">
    <source>
        <dbReference type="HAMAP-Rule" id="MF_01555"/>
    </source>
</evidence>
<dbReference type="STRING" id="1121105.GCA_000421665_01575"/>
<dbReference type="EC" id="5.3.1.26" evidence="4 5"/>
<gene>
    <name evidence="4" type="primary">lacA</name>
    <name evidence="6" type="ORF">DIW15_04030</name>
</gene>
<keyword evidence="2 4" id="KW-0423">Lactose metabolism</keyword>
<comment type="catalytic activity">
    <reaction evidence="4">
        <text>aldehydo-D-galactose 6-phosphate = keto-D-tagatose 6-phosphate</text>
        <dbReference type="Rhea" id="RHEA:13033"/>
        <dbReference type="ChEBI" id="CHEBI:58255"/>
        <dbReference type="ChEBI" id="CHEBI:134283"/>
        <dbReference type="EC" id="5.3.1.26"/>
    </reaction>
</comment>
<dbReference type="PANTHER" id="PTHR30345:SF5">
    <property type="entry name" value="GALACTOSE-6-PHOSPHATE ISOMERASE SUBUNIT LACA"/>
    <property type="match status" value="1"/>
</dbReference>
<comment type="caution">
    <text evidence="6">The sequence shown here is derived from an EMBL/GenBank/DDBJ whole genome shotgun (WGS) entry which is preliminary data.</text>
</comment>
<accession>A0A3D4S5H8</accession>
<evidence type="ECO:0000256" key="3">
    <source>
        <dbReference type="ARBA" id="ARBA00023235"/>
    </source>
</evidence>
<comment type="subunit">
    <text evidence="4">Heteromultimeric protein consisting of LacA and LacB.</text>
</comment>
<proteinExistence type="inferred from homology"/>
<dbReference type="NCBIfam" id="TIGR00689">
    <property type="entry name" value="rpiB_lacA_lacB"/>
    <property type="match status" value="1"/>
</dbReference>
<dbReference type="EMBL" id="DQHO01000025">
    <property type="protein sequence ID" value="HCS93858.1"/>
    <property type="molecule type" value="Genomic_DNA"/>
</dbReference>
<dbReference type="SUPFAM" id="SSF89623">
    <property type="entry name" value="Ribose/Galactose isomerase RpiB/AlsB"/>
    <property type="match status" value="1"/>
</dbReference>
<dbReference type="InterPro" id="IPR003500">
    <property type="entry name" value="RpiB_LacA_LacB"/>
</dbReference>
<dbReference type="Gene3D" id="3.40.1400.10">
    <property type="entry name" value="Sugar-phosphate isomerase, RpiB/LacA/LacB"/>
    <property type="match status" value="1"/>
</dbReference>
<dbReference type="InterPro" id="IPR004783">
    <property type="entry name" value="LacA"/>
</dbReference>
<dbReference type="AlphaFoldDB" id="A0A3D4S5H8"/>
<evidence type="ECO:0000256" key="5">
    <source>
        <dbReference type="NCBIfam" id="TIGR01118"/>
    </source>
</evidence>
<dbReference type="GO" id="GO:0019512">
    <property type="term" value="P:lactose catabolic process via tagatose-6-phosphate"/>
    <property type="evidence" value="ECO:0007669"/>
    <property type="project" value="UniProtKB-UniRule"/>
</dbReference>
<dbReference type="InterPro" id="IPR036569">
    <property type="entry name" value="RpiB_LacA_LacB_sf"/>
</dbReference>
<protein>
    <recommendedName>
        <fullName evidence="4 5">Galactose-6-phosphate isomerase subunit LacA</fullName>
        <ecNumber evidence="4 5">5.3.1.26</ecNumber>
    </recommendedName>
</protein>
<reference evidence="6 7" key="1">
    <citation type="journal article" date="2018" name="Nat. Biotechnol.">
        <title>A standardized bacterial taxonomy based on genome phylogeny substantially revises the tree of life.</title>
        <authorList>
            <person name="Parks D.H."/>
            <person name="Chuvochina M."/>
            <person name="Waite D.W."/>
            <person name="Rinke C."/>
            <person name="Skarshewski A."/>
            <person name="Chaumeil P.A."/>
            <person name="Hugenholtz P."/>
        </authorList>
    </citation>
    <scope>NUCLEOTIDE SEQUENCE [LARGE SCALE GENOMIC DNA]</scope>
    <source>
        <strain evidence="6">UBA11306</strain>
    </source>
</reference>
<keyword evidence="3 4" id="KW-0413">Isomerase</keyword>
<dbReference type="NCBIfam" id="NF006380">
    <property type="entry name" value="PRK08621.1"/>
    <property type="match status" value="1"/>
</dbReference>
<dbReference type="GO" id="GO:0004751">
    <property type="term" value="F:ribose-5-phosphate isomerase activity"/>
    <property type="evidence" value="ECO:0007669"/>
    <property type="project" value="TreeGrafter"/>
</dbReference>
<dbReference type="HAMAP" id="MF_01555">
    <property type="entry name" value="LacA"/>
    <property type="match status" value="1"/>
</dbReference>
<dbReference type="GO" id="GO:0009052">
    <property type="term" value="P:pentose-phosphate shunt, non-oxidative branch"/>
    <property type="evidence" value="ECO:0007669"/>
    <property type="project" value="TreeGrafter"/>
</dbReference>
<dbReference type="Proteomes" id="UP000262195">
    <property type="component" value="Unassembled WGS sequence"/>
</dbReference>
<dbReference type="PANTHER" id="PTHR30345">
    <property type="entry name" value="RIBOSE-5-PHOSPHATE ISOMERASE B"/>
    <property type="match status" value="1"/>
</dbReference>
<organism evidence="6 7">
    <name type="scientific">Bavariicoccus seileri</name>
    <dbReference type="NCBI Taxonomy" id="549685"/>
    <lineage>
        <taxon>Bacteria</taxon>
        <taxon>Bacillati</taxon>
        <taxon>Bacillota</taxon>
        <taxon>Bacilli</taxon>
        <taxon>Lactobacillales</taxon>
        <taxon>Enterococcaceae</taxon>
        <taxon>Bavariicoccus</taxon>
    </lineage>
</organism>
<name>A0A3D4S5H8_9ENTE</name>
<dbReference type="UniPathway" id="UPA00702">
    <property type="reaction ID" value="UER00714"/>
</dbReference>
<sequence length="144" mass="15877">MEKRVVIGTDNGGLELKEFIKDYLLAEGFEVVDKTPEPATDFVESSLAVAQELLKDDDSLGIAFDAYGAGSFMTATKIKGMIVAEVSEERSAYMTREHNNARMITLGNEIVGKGLAKNIVKEFLSAHYDGGRHQIRVDMLNKMC</sequence>
<evidence type="ECO:0000256" key="1">
    <source>
        <dbReference type="ARBA" id="ARBA00008754"/>
    </source>
</evidence>
<dbReference type="GO" id="GO:0050044">
    <property type="term" value="F:galactose-6-phosphate isomerase activity"/>
    <property type="evidence" value="ECO:0007669"/>
    <property type="project" value="UniProtKB-UniRule"/>
</dbReference>
<evidence type="ECO:0000256" key="2">
    <source>
        <dbReference type="ARBA" id="ARBA00022736"/>
    </source>
</evidence>
<comment type="pathway">
    <text evidence="4">Carbohydrate metabolism; D-galactose 6-phosphate degradation; D-tagatose 6-phosphate from D-galactose 6-phosphate: step 1/1.</text>
</comment>